<evidence type="ECO:0000256" key="3">
    <source>
        <dbReference type="RuleBase" id="RU362073"/>
    </source>
</evidence>
<proteinExistence type="inferred from homology"/>
<dbReference type="Proteomes" id="UP000031656">
    <property type="component" value="Chromosome"/>
</dbReference>
<dbReference type="GO" id="GO:0005576">
    <property type="term" value="C:extracellular region"/>
    <property type="evidence" value="ECO:0007669"/>
    <property type="project" value="UniProtKB-SubCell"/>
</dbReference>
<dbReference type="PANTHER" id="PTHR42792:SF2">
    <property type="entry name" value="FLAGELLIN"/>
    <property type="match status" value="1"/>
</dbReference>
<accession>A0A067Z6S1</accession>
<reference evidence="6 7" key="1">
    <citation type="journal article" date="2015" name="Appl. Microbiol. Biotechnol.">
        <title>The consequence of an additional NADH dehydrogenase paralog on the growth of Gluconobacter oxydans DSM3504.</title>
        <authorList>
            <person name="Kostner D."/>
            <person name="Luchterhand B."/>
            <person name="Junker A."/>
            <person name="Volland S."/>
            <person name="Daniel R."/>
            <person name="Buchs J."/>
            <person name="Liebl W."/>
            <person name="Ehrenreich A."/>
        </authorList>
    </citation>
    <scope>NUCLEOTIDE SEQUENCE [LARGE SCALE GENOMIC DNA]</scope>
    <source>
        <strain evidence="6">DSM 3504</strain>
    </source>
</reference>
<feature type="domain" description="Flagellin N-terminal" evidence="4">
    <location>
        <begin position="6"/>
        <end position="135"/>
    </location>
</feature>
<dbReference type="KEGG" id="goy:GLS_c14870"/>
<dbReference type="InterPro" id="IPR001492">
    <property type="entry name" value="Flagellin"/>
</dbReference>
<dbReference type="InterPro" id="IPR046358">
    <property type="entry name" value="Flagellin_C"/>
</dbReference>
<gene>
    <name evidence="6" type="ORF">GLS_c14870</name>
</gene>
<sequence length="792" mass="79963">MLSVNNAAVLSGLQALSQATTALNKAETAVSTGKSVSTASDNPAIYSIANTMQAQSSALTGISQGLNVLGQVVQTASAQGTLINNALTSLAANISEGQNTGIDTSTINTQISQTLTQIDSMASSATFNGVNLLAGALVSGVNYNTASTSLDVYGGTLKIAGNNATSAGLGLSGLNVDQAGVTIPFDPESLVIAGPQTTTLTLHNIAQATGTGTAQDPAVQYQFVAEESDTGANNPGTSTLATINTAIGGGADLQWDPSTGDLTSGSNTVITSQYTDPNGVKFYTLNSGEAIQVSQGSNGNPVYTVSSAFDALGNPTAQSVITPVTITSAGSGKMDDEAISDTFMTAISGQGFHVDRSSTDGALTISGGNIYAPSLSSSPSVSALTNAINTAPLSGHIVAVSSDTKTVSVAQRNDDGTLAYDSSGNIKTTPSTESFVSTYGQQVSLSSAQASLADPIATRMDFNTNGTAAGKDGYQLVLNQTTSDGKLSSSQTIAGSLQSLVDSTPTMTVDAATGIPAPSKIISQSGGSTVFAISTTPTGVPMYVSLEKDGTTGNLTYAVSSSSDFPQGETQNIVAVNVTPDMTSPSTYQDSLFTPIVDTLTSLGISTASSSIDSGTLSIVASGSNIAGSLPSGTVTADDGTPVWATPAAPSVFSNIQHPYDSTLDTYLSVYQSVPANSFLLAADSRNFSGSTITGQQVSGYQVAIGAVTAAISKMTSINANLGDSTDLISQLTKNTAAQQDAITTGISALTDADLAKQSVLLLSAQTKQQLAVQSLSIMDGQSSMILKLFQG</sequence>
<comment type="similarity">
    <text evidence="1 3">Belongs to the bacterial flagellin family.</text>
</comment>
<organism evidence="6 7">
    <name type="scientific">Gluconobacter oxydans DSM 3504</name>
    <dbReference type="NCBI Taxonomy" id="1288313"/>
    <lineage>
        <taxon>Bacteria</taxon>
        <taxon>Pseudomonadati</taxon>
        <taxon>Pseudomonadota</taxon>
        <taxon>Alphaproteobacteria</taxon>
        <taxon>Acetobacterales</taxon>
        <taxon>Acetobacteraceae</taxon>
        <taxon>Gluconobacter</taxon>
    </lineage>
</organism>
<evidence type="ECO:0000259" key="4">
    <source>
        <dbReference type="Pfam" id="PF00669"/>
    </source>
</evidence>
<dbReference type="HOGENOM" id="CLU_354431_0_0_5"/>
<comment type="function">
    <text evidence="3">Flagellin is the subunit protein which polymerizes to form the filaments of bacterial flagella.</text>
</comment>
<keyword evidence="2 3" id="KW-0975">Bacterial flagellum</keyword>
<dbReference type="GeneID" id="56905708"/>
<keyword evidence="6" id="KW-0966">Cell projection</keyword>
<keyword evidence="6" id="KW-0282">Flagellum</keyword>
<dbReference type="EMBL" id="CP004373">
    <property type="protein sequence ID" value="AHK71375.1"/>
    <property type="molecule type" value="Genomic_DNA"/>
</dbReference>
<protein>
    <recommendedName>
        <fullName evidence="3">Flagellin</fullName>
    </recommendedName>
</protein>
<dbReference type="InterPro" id="IPR001029">
    <property type="entry name" value="Flagellin_N"/>
</dbReference>
<evidence type="ECO:0000259" key="5">
    <source>
        <dbReference type="Pfam" id="PF00700"/>
    </source>
</evidence>
<dbReference type="SUPFAM" id="SSF64518">
    <property type="entry name" value="Phase 1 flagellin"/>
    <property type="match status" value="2"/>
</dbReference>
<feature type="domain" description="Flagellin C-terminal" evidence="5">
    <location>
        <begin position="705"/>
        <end position="790"/>
    </location>
</feature>
<dbReference type="GO" id="GO:0005198">
    <property type="term" value="F:structural molecule activity"/>
    <property type="evidence" value="ECO:0007669"/>
    <property type="project" value="UniProtKB-UniRule"/>
</dbReference>
<evidence type="ECO:0000256" key="1">
    <source>
        <dbReference type="ARBA" id="ARBA00005709"/>
    </source>
</evidence>
<dbReference type="RefSeq" id="WP_041111750.1">
    <property type="nucleotide sequence ID" value="NZ_CP004373.1"/>
</dbReference>
<dbReference type="GO" id="GO:0009288">
    <property type="term" value="C:bacterial-type flagellum"/>
    <property type="evidence" value="ECO:0007669"/>
    <property type="project" value="UniProtKB-SubCell"/>
</dbReference>
<evidence type="ECO:0000313" key="6">
    <source>
        <dbReference type="EMBL" id="AHK71375.1"/>
    </source>
</evidence>
<evidence type="ECO:0000313" key="7">
    <source>
        <dbReference type="Proteomes" id="UP000031656"/>
    </source>
</evidence>
<dbReference type="PANTHER" id="PTHR42792">
    <property type="entry name" value="FLAGELLIN"/>
    <property type="match status" value="1"/>
</dbReference>
<keyword evidence="6" id="KW-0969">Cilium</keyword>
<name>A0A067Z6S1_GLUOY</name>
<dbReference type="Pfam" id="PF00669">
    <property type="entry name" value="Flagellin_N"/>
    <property type="match status" value="1"/>
</dbReference>
<dbReference type="Pfam" id="PF00700">
    <property type="entry name" value="Flagellin_C"/>
    <property type="match status" value="1"/>
</dbReference>
<dbReference type="Gene3D" id="1.20.1330.10">
    <property type="entry name" value="f41 fragment of flagellin, N-terminal domain"/>
    <property type="match status" value="1"/>
</dbReference>
<comment type="subcellular location">
    <subcellularLocation>
        <location evidence="3">Secreted</location>
    </subcellularLocation>
    <subcellularLocation>
        <location evidence="3">Bacterial flagellum</location>
    </subcellularLocation>
</comment>
<keyword evidence="3" id="KW-0964">Secreted</keyword>
<evidence type="ECO:0000256" key="2">
    <source>
        <dbReference type="ARBA" id="ARBA00023143"/>
    </source>
</evidence>
<dbReference type="AlphaFoldDB" id="A0A067Z6S1"/>